<feature type="compositionally biased region" description="Low complexity" evidence="1">
    <location>
        <begin position="105"/>
        <end position="127"/>
    </location>
</feature>
<evidence type="ECO:0000313" key="4">
    <source>
        <dbReference type="Proteomes" id="UP000203537"/>
    </source>
</evidence>
<organism evidence="3 4">
    <name type="scientific">Bracoviriform congregatae</name>
    <dbReference type="NCBI Taxonomy" id="39640"/>
    <lineage>
        <taxon>Viruses</taxon>
        <taxon>Viruses incertae sedis</taxon>
        <taxon>Polydnaviriformidae</taxon>
        <taxon>Bracoviriform</taxon>
    </lineage>
</organism>
<accession>Q5ZNT1</accession>
<dbReference type="KEGG" id="vg:3238928"/>
<sequence length="127" mass="13748">MLYGKTSICLFFLIIGTSVFPNGSSTGLAYAKPMGVGTGILMGLDFLNNIMSLNKQPEMNMPDIIYGSLTNNKDNIIRNENVNGSISFGSNTVQNGNVYGGQPPYDNSNYSDNSGNSDNSNGYQNYY</sequence>
<dbReference type="Proteomes" id="UP000203537">
    <property type="component" value="Genome"/>
</dbReference>
<proteinExistence type="predicted"/>
<name>Q5ZNT1_9VIRU</name>
<protein>
    <submittedName>
        <fullName evidence="3">Uncharacterized protein</fullName>
    </submittedName>
</protein>
<reference evidence="3 4" key="1">
    <citation type="journal article" date="2004" name="Science">
        <title>Genome sequence of a polydnavirus: insights into symbiotic virus evolution.</title>
        <authorList>
            <person name="Espagne E."/>
            <person name="Dupuy C."/>
            <person name="Huguet E."/>
            <person name="Cattolico L."/>
            <person name="Provost B."/>
            <person name="Martins N."/>
            <person name="Poirie M."/>
            <person name="Periquet G."/>
            <person name="Drezen J.M."/>
        </authorList>
    </citation>
    <scope>NUCLEOTIDE SEQUENCE [LARGE SCALE GENOMIC DNA]</scope>
</reference>
<dbReference type="RefSeq" id="YP_184802.1">
    <property type="nucleotide sequence ID" value="NC_006641.1"/>
</dbReference>
<dbReference type="GeneID" id="3238840"/>
<dbReference type="RefSeq" id="YP_184904.1">
    <property type="nucleotide sequence ID" value="NC_006660.1"/>
</dbReference>
<gene>
    <name evidence="3" type="primary">33.6</name>
    <name evidence="3" type="ORF">CcBV_33.6</name>
    <name evidence="2" type="ORF">CcBV_9.3</name>
</gene>
<evidence type="ECO:0000313" key="2">
    <source>
        <dbReference type="EMBL" id="CAG17424.1"/>
    </source>
</evidence>
<feature type="region of interest" description="Disordered" evidence="1">
    <location>
        <begin position="94"/>
        <end position="127"/>
    </location>
</feature>
<dbReference type="KEGG" id="vg:3238840"/>
<dbReference type="GeneID" id="3238928"/>
<evidence type="ECO:0000313" key="3">
    <source>
        <dbReference type="EMBL" id="CAG18170.1"/>
    </source>
</evidence>
<dbReference type="EMBL" id="AJ632312">
    <property type="protein sequence ID" value="CAG17424.1"/>
    <property type="molecule type" value="Genomic_DNA"/>
</dbReference>
<dbReference type="EMBL" id="AJ632331">
    <property type="protein sequence ID" value="CAG18170.1"/>
    <property type="molecule type" value="Genomic_DNA"/>
</dbReference>
<evidence type="ECO:0000256" key="1">
    <source>
        <dbReference type="SAM" id="MobiDB-lite"/>
    </source>
</evidence>